<comment type="caution">
    <text evidence="3">The sequence shown here is derived from an EMBL/GenBank/DDBJ whole genome shotgun (WGS) entry which is preliminary data.</text>
</comment>
<dbReference type="AlphaFoldDB" id="A0AAW0AHG3"/>
<evidence type="ECO:0000313" key="4">
    <source>
        <dbReference type="Proteomes" id="UP001362999"/>
    </source>
</evidence>
<dbReference type="Proteomes" id="UP001362999">
    <property type="component" value="Unassembled WGS sequence"/>
</dbReference>
<feature type="region of interest" description="Disordered" evidence="1">
    <location>
        <begin position="48"/>
        <end position="88"/>
    </location>
</feature>
<evidence type="ECO:0000256" key="1">
    <source>
        <dbReference type="SAM" id="MobiDB-lite"/>
    </source>
</evidence>
<name>A0AAW0AHG3_9AGAR</name>
<sequence length="253" mass="26900">MAVLIPTTCSTNCSTNELAPSSIPAPASRHSALFFRARHNRLFTHSCTVVHSPTTPPPSSTSTPPSLPSPSRQHPPINSTLESTSTSRHRAYRTVAAYISKSSPLTPLSLNSPRRRSPPFSLVNAIAIQVYCSTSARPNPAAFPIHQILLRVTPSTAAPPSQISISFPRRLRLADSAAALPLPLKRLTYALSSPFPDLAPPDLDDTRLSAAPQDGAASTVSAPNRAHFAIGYCVVGAAAAAAHVAIRRVLERR</sequence>
<keyword evidence="2" id="KW-0472">Membrane</keyword>
<dbReference type="EMBL" id="JAWWNJ010000067">
    <property type="protein sequence ID" value="KAK7008512.1"/>
    <property type="molecule type" value="Genomic_DNA"/>
</dbReference>
<gene>
    <name evidence="3" type="ORF">R3P38DRAFT_3280533</name>
</gene>
<evidence type="ECO:0000256" key="2">
    <source>
        <dbReference type="SAM" id="Phobius"/>
    </source>
</evidence>
<proteinExistence type="predicted"/>
<evidence type="ECO:0000313" key="3">
    <source>
        <dbReference type="EMBL" id="KAK7008512.1"/>
    </source>
</evidence>
<feature type="compositionally biased region" description="Polar residues" evidence="1">
    <location>
        <begin position="76"/>
        <end position="86"/>
    </location>
</feature>
<keyword evidence="2" id="KW-1133">Transmembrane helix</keyword>
<feature type="transmembrane region" description="Helical" evidence="2">
    <location>
        <begin position="226"/>
        <end position="246"/>
    </location>
</feature>
<protein>
    <submittedName>
        <fullName evidence="3">Uncharacterized protein</fullName>
    </submittedName>
</protein>
<keyword evidence="4" id="KW-1185">Reference proteome</keyword>
<reference evidence="3 4" key="1">
    <citation type="journal article" date="2024" name="J Genomics">
        <title>Draft genome sequencing and assembly of Favolaschia claudopus CIRM-BRFM 2984 isolated from oak limbs.</title>
        <authorList>
            <person name="Navarro D."/>
            <person name="Drula E."/>
            <person name="Chaduli D."/>
            <person name="Cazenave R."/>
            <person name="Ahrendt S."/>
            <person name="Wang J."/>
            <person name="Lipzen A."/>
            <person name="Daum C."/>
            <person name="Barry K."/>
            <person name="Grigoriev I.V."/>
            <person name="Favel A."/>
            <person name="Rosso M.N."/>
            <person name="Martin F."/>
        </authorList>
    </citation>
    <scope>NUCLEOTIDE SEQUENCE [LARGE SCALE GENOMIC DNA]</scope>
    <source>
        <strain evidence="3 4">CIRM-BRFM 2984</strain>
    </source>
</reference>
<organism evidence="3 4">
    <name type="scientific">Favolaschia claudopus</name>
    <dbReference type="NCBI Taxonomy" id="2862362"/>
    <lineage>
        <taxon>Eukaryota</taxon>
        <taxon>Fungi</taxon>
        <taxon>Dikarya</taxon>
        <taxon>Basidiomycota</taxon>
        <taxon>Agaricomycotina</taxon>
        <taxon>Agaricomycetes</taxon>
        <taxon>Agaricomycetidae</taxon>
        <taxon>Agaricales</taxon>
        <taxon>Marasmiineae</taxon>
        <taxon>Mycenaceae</taxon>
        <taxon>Favolaschia</taxon>
    </lineage>
</organism>
<keyword evidence="2" id="KW-0812">Transmembrane</keyword>
<accession>A0AAW0AHG3</accession>